<protein>
    <submittedName>
        <fullName evidence="1">Uncharacterized protein</fullName>
    </submittedName>
</protein>
<keyword evidence="2" id="KW-1185">Reference proteome</keyword>
<dbReference type="STRING" id="1469948.GCA_000732725_03154"/>
<organism evidence="1 2">
    <name type="scientific">Kineothrix alysoides</name>
    <dbReference type="NCBI Taxonomy" id="1469948"/>
    <lineage>
        <taxon>Bacteria</taxon>
        <taxon>Bacillati</taxon>
        <taxon>Bacillota</taxon>
        <taxon>Clostridia</taxon>
        <taxon>Lachnospirales</taxon>
        <taxon>Lachnospiraceae</taxon>
        <taxon>Kineothrix</taxon>
    </lineage>
</organism>
<name>A0A4R1QTL3_9FIRM</name>
<proteinExistence type="predicted"/>
<dbReference type="AlphaFoldDB" id="A0A4R1QTL3"/>
<sequence length="144" mass="16787">MGFDVSLICNLKGMDSLLHMLHPYTLITESEQPELSKRLQFYLEEISREYNTKSPFAEAYVYSLMIRFFVTLGSVSLNANIRFPGITNSKQHEYVEKFMMVCNYITDHCTENIRWTTSPIWQGFPSFISPDYLSSFPICRAMII</sequence>
<gene>
    <name evidence="1" type="ORF">EDD76_10960</name>
</gene>
<comment type="caution">
    <text evidence="1">The sequence shown here is derived from an EMBL/GenBank/DDBJ whole genome shotgun (WGS) entry which is preliminary data.</text>
</comment>
<accession>A0A4R1QTL3</accession>
<reference evidence="1 2" key="1">
    <citation type="submission" date="2019-03" db="EMBL/GenBank/DDBJ databases">
        <title>Genomic Encyclopedia of Type Strains, Phase IV (KMG-IV): sequencing the most valuable type-strain genomes for metagenomic binning, comparative biology and taxonomic classification.</title>
        <authorList>
            <person name="Goeker M."/>
        </authorList>
    </citation>
    <scope>NUCLEOTIDE SEQUENCE [LARGE SCALE GENOMIC DNA]</scope>
    <source>
        <strain evidence="1 2">DSM 100556</strain>
    </source>
</reference>
<dbReference type="RefSeq" id="WP_051869696.1">
    <property type="nucleotide sequence ID" value="NZ_SLUO01000009.1"/>
</dbReference>
<dbReference type="Proteomes" id="UP000295718">
    <property type="component" value="Unassembled WGS sequence"/>
</dbReference>
<evidence type="ECO:0000313" key="1">
    <source>
        <dbReference type="EMBL" id="TCL57198.1"/>
    </source>
</evidence>
<evidence type="ECO:0000313" key="2">
    <source>
        <dbReference type="Proteomes" id="UP000295718"/>
    </source>
</evidence>
<dbReference type="EMBL" id="SLUO01000009">
    <property type="protein sequence ID" value="TCL57198.1"/>
    <property type="molecule type" value="Genomic_DNA"/>
</dbReference>